<dbReference type="HOGENOM" id="CLU_730395_0_0_1"/>
<organism evidence="1">
    <name type="scientific">Albugo laibachii Nc14</name>
    <dbReference type="NCBI Taxonomy" id="890382"/>
    <lineage>
        <taxon>Eukaryota</taxon>
        <taxon>Sar</taxon>
        <taxon>Stramenopiles</taxon>
        <taxon>Oomycota</taxon>
        <taxon>Peronosporomycetes</taxon>
        <taxon>Albuginales</taxon>
        <taxon>Albuginaceae</taxon>
        <taxon>Albugo</taxon>
    </lineage>
</organism>
<dbReference type="EMBL" id="FR824068">
    <property type="protein sequence ID" value="CCA16575.1"/>
    <property type="molecule type" value="Genomic_DNA"/>
</dbReference>
<sequence length="423" mass="47878">MNGLRLFQESLKKPKRCFKTIKSADTKSRCLTRVAKQQDAVTLSMGAPLDYYEQQSKSQEALAPGYIHYIFTNTEVEWKKVTDKCKAPCGEDVKATEERNCLTPINNHFDPSMQYQAMEKRMEDNDPKMGVISSDLSGICMWVLHRDRHKCQACINAKQSQIIVSLSRVTALMLSSHSRVLECMDEAFGGLIFKELPNNICSYANTFDFDLNKTPEGNVSSPTLTNNVILIHLESNDEINLFKCVTCLCLYEEVLVISVDQTYLWLTKKDKDSVSGLAKCSEECSLDKKYTFTEDRFDNFYSLKPLSTDDVISVFCGENKQKKYVGKINRATRNGHGAKSMNYNNCLRKLESYSFNRPTSLGTPLQTTHEVTNQPIAVEFRKRKPQVTQPGLRNATAKKLMDVWSCLSVKPGAGHGFRVSLLI</sequence>
<accession>F0W633</accession>
<name>F0W633_9STRA</name>
<protein>
    <submittedName>
        <fullName evidence="1">AlNc14C23G2336 protein</fullName>
    </submittedName>
</protein>
<reference evidence="1" key="2">
    <citation type="submission" date="2011-02" db="EMBL/GenBank/DDBJ databases">
        <authorList>
            <person name="MacLean D."/>
        </authorList>
    </citation>
    <scope>NUCLEOTIDE SEQUENCE</scope>
</reference>
<dbReference type="AlphaFoldDB" id="F0W633"/>
<proteinExistence type="predicted"/>
<evidence type="ECO:0000313" key="1">
    <source>
        <dbReference type="EMBL" id="CCA16575.1"/>
    </source>
</evidence>
<reference evidence="1" key="1">
    <citation type="journal article" date="2011" name="PLoS Biol.">
        <title>Gene gain and loss during evolution of obligate parasitism in the white rust pathogen of Arabidopsis thaliana.</title>
        <authorList>
            <person name="Kemen E."/>
            <person name="Gardiner A."/>
            <person name="Schultz-Larsen T."/>
            <person name="Kemen A.C."/>
            <person name="Balmuth A.L."/>
            <person name="Robert-Seilaniantz A."/>
            <person name="Bailey K."/>
            <person name="Holub E."/>
            <person name="Studholme D.J."/>
            <person name="Maclean D."/>
            <person name="Jones J.D."/>
        </authorList>
    </citation>
    <scope>NUCLEOTIDE SEQUENCE</scope>
</reference>
<gene>
    <name evidence="1" type="primary">AlNc14C23G2336</name>
    <name evidence="1" type="ORF">ALNC14_027180</name>
</gene>